<feature type="coiled-coil region" evidence="1">
    <location>
        <begin position="920"/>
        <end position="954"/>
    </location>
</feature>
<dbReference type="EMBL" id="JADQAZ010000001">
    <property type="protein sequence ID" value="MBT0955830.1"/>
    <property type="molecule type" value="Genomic_DNA"/>
</dbReference>
<dbReference type="InterPro" id="IPR027417">
    <property type="entry name" value="P-loop_NTPase"/>
</dbReference>
<proteinExistence type="predicted"/>
<reference evidence="3 4" key="1">
    <citation type="journal article" date="2021" name="Arch. Microbiol.">
        <title>Harenicola maris gen. nov., sp. nov. isolated from the Sea of Japan shallow sediments.</title>
        <authorList>
            <person name="Romanenko L.A."/>
            <person name="Kurilenko V.V."/>
            <person name="Chernysheva N.Y."/>
            <person name="Tekutyeva L.A."/>
            <person name="Velansky P.V."/>
            <person name="Svetashev V.I."/>
            <person name="Isaeva M.P."/>
        </authorList>
    </citation>
    <scope>NUCLEOTIDE SEQUENCE [LARGE SCALE GENOMIC DNA]</scope>
    <source>
        <strain evidence="3 4">KMM 3653</strain>
    </source>
</reference>
<dbReference type="AlphaFoldDB" id="A0AAP2CLQ4"/>
<evidence type="ECO:0000313" key="4">
    <source>
        <dbReference type="Proteomes" id="UP001315686"/>
    </source>
</evidence>
<dbReference type="RefSeq" id="WP_327792051.1">
    <property type="nucleotide sequence ID" value="NZ_JADQAZ010000001.1"/>
</dbReference>
<evidence type="ECO:0000313" key="3">
    <source>
        <dbReference type="EMBL" id="MBT0955830.1"/>
    </source>
</evidence>
<dbReference type="SUPFAM" id="SSF52540">
    <property type="entry name" value="P-loop containing nucleoside triphosphate hydrolases"/>
    <property type="match status" value="1"/>
</dbReference>
<evidence type="ECO:0000259" key="2">
    <source>
        <dbReference type="Pfam" id="PF13514"/>
    </source>
</evidence>
<feature type="domain" description="YhaN AAA" evidence="2">
    <location>
        <begin position="1"/>
        <end position="207"/>
    </location>
</feature>
<protein>
    <submittedName>
        <fullName evidence="3">AAA family ATPase</fullName>
    </submittedName>
</protein>
<gene>
    <name evidence="3" type="ORF">IV417_00405</name>
</gene>
<feature type="coiled-coil region" evidence="1">
    <location>
        <begin position="819"/>
        <end position="853"/>
    </location>
</feature>
<feature type="coiled-coil region" evidence="1">
    <location>
        <begin position="572"/>
        <end position="613"/>
    </location>
</feature>
<name>A0AAP2CLQ4_9RHOB</name>
<dbReference type="Gene3D" id="3.40.50.300">
    <property type="entry name" value="P-loop containing nucleotide triphosphate hydrolases"/>
    <property type="match status" value="2"/>
</dbReference>
<keyword evidence="4" id="KW-1185">Reference proteome</keyword>
<dbReference type="InterPro" id="IPR038734">
    <property type="entry name" value="YhaN_AAA"/>
</dbReference>
<evidence type="ECO:0000256" key="1">
    <source>
        <dbReference type="SAM" id="Coils"/>
    </source>
</evidence>
<sequence length="1132" mass="121827">MRLNQLQLTRYGRFMDAVIPFPRPGKGTVDVTVIYGPNEAGKSTAFHAFLELLFGFKAGAHPFAFRFERKDLLVGAELDLPGRGPMTFQRNSKRANSLTDAEGRPLNEAVLSGALHGLTRDAFEERFSLNDAGLREGGARIAGAQGDLGQLLHAGISGLTGMAETLDALSARADRFHKPRGRGTELNLGREKLTEISRALRAGRLTVERERDLRRKCDAARTVFEAAKVELAQAHQRQAAASAAQLWFEKGQDIAELEEALAKYPEGPDLQSGAPERVVELVAGIAAAERRIAEGKAEKATLDQVISDNAIDPLADDLASELARLDAMVIDDGPLMARAGTAQADVARRKRDRDDLADQMAAFLREMGVDGPAVEFVLPAERLEAMTLAVQDCVTTLPAAKAAREAVEDARAQLGETPEEPVDLTDLTAGFAAWSAASDIAVQMAEVAQTEARLTKATAELPGSWAGLIDAGLPAQATLEAAARDWARLQAEKDVAEASLDTRADELAQAQAALSSLKDTPGAVDVGQIEETRRQRDMAWQRHSEDLSSPTAEAFEAAMQGDDVARAHFLTGAEARERLRGAQEEAQGAKARHQRAQAQAQKSGAELEALAERCAGLSLLLGLPQDTPPNGFAARYQALSGAAIASAEHVNAHAALKAASTQREAAERRLEAVARAVGIEASIEGLPARVQKRLNSEESVQRTWDNWLAGQEKLVRLGEKAKGAQDAATAAERALSALAADVSLSDRSASGIGAALPQLRILAQLHGQHQALSQRITGLETAIEALDAGAKRLSKLMGEDNAQGAMAIVDLARRRVSEAERADTRREQASERLLEVQRRVKSAEDDLKSATKDLAAGFAGQGGADMESRARIAQLAERDRLRRESRTAEQDRAKVRSGVDAGLFAQELERLPDAGRAMELAQASEDAQSARDAARDVEREADRLYREAFDADDQSALVTRQAVLREELRAGARQAAVARLGVLAARGALRKLAEERRSHMLRDVEDAFVTITAPDWEGVDVWSQAEGQKLVGVQPGGARVPVEQMSTGTMGQLYFALRLAGYRAFARDPGPLPMVLDDIMETFDDTRARAALQLCAQIGADGQAILFTHHAHLVDLARETIPEVSIVEMPGR</sequence>
<dbReference type="Proteomes" id="UP001315686">
    <property type="component" value="Unassembled WGS sequence"/>
</dbReference>
<comment type="caution">
    <text evidence="3">The sequence shown here is derived from an EMBL/GenBank/DDBJ whole genome shotgun (WGS) entry which is preliminary data.</text>
</comment>
<dbReference type="PANTHER" id="PTHR41259">
    <property type="entry name" value="DOUBLE-STRAND BREAK REPAIR RAD50 ATPASE, PUTATIVE-RELATED"/>
    <property type="match status" value="1"/>
</dbReference>
<organism evidence="3 4">
    <name type="scientific">Harenicola maris</name>
    <dbReference type="NCBI Taxonomy" id="2841044"/>
    <lineage>
        <taxon>Bacteria</taxon>
        <taxon>Pseudomonadati</taxon>
        <taxon>Pseudomonadota</taxon>
        <taxon>Alphaproteobacteria</taxon>
        <taxon>Rhodobacterales</taxon>
        <taxon>Paracoccaceae</taxon>
        <taxon>Harenicola</taxon>
    </lineage>
</organism>
<dbReference type="PANTHER" id="PTHR41259:SF1">
    <property type="entry name" value="DOUBLE-STRAND BREAK REPAIR RAD50 ATPASE, PUTATIVE-RELATED"/>
    <property type="match status" value="1"/>
</dbReference>
<keyword evidence="1" id="KW-0175">Coiled coil</keyword>
<dbReference type="Pfam" id="PF13514">
    <property type="entry name" value="AAA_27"/>
    <property type="match status" value="1"/>
</dbReference>
<accession>A0AAP2CLQ4</accession>